<dbReference type="Pfam" id="PF10282">
    <property type="entry name" value="Lactonase"/>
    <property type="match status" value="1"/>
</dbReference>
<dbReference type="Gene3D" id="2.130.10.10">
    <property type="entry name" value="YVTN repeat-like/Quinoprotein amine dehydrogenase"/>
    <property type="match status" value="1"/>
</dbReference>
<dbReference type="PANTHER" id="PTHR30344">
    <property type="entry name" value="6-PHOSPHOGLUCONOLACTONASE-RELATED"/>
    <property type="match status" value="1"/>
</dbReference>
<reference evidence="2" key="1">
    <citation type="journal article" date="2018" name="Int. J. Syst. Evol. Microbiol.">
        <title>Jatrophihabitans telluris sp. nov., isolated from sediment soil of lava forest wetlands and the emended description of the genus Jatrophihabitans.</title>
        <authorList>
            <person name="Lee K.C."/>
            <person name="Suh M.K."/>
            <person name="Eom M.K."/>
            <person name="Kim K.K."/>
            <person name="Kim J.S."/>
            <person name="Kim D.S."/>
            <person name="Ko S.H."/>
            <person name="Shin Y.K."/>
            <person name="Lee J.S."/>
        </authorList>
    </citation>
    <scope>NUCLEOTIDE SEQUENCE</scope>
    <source>
        <strain evidence="2">N237</strain>
    </source>
</reference>
<reference evidence="2" key="2">
    <citation type="submission" date="2022-05" db="EMBL/GenBank/DDBJ databases">
        <authorList>
            <person name="Kim J.-S."/>
            <person name="Lee K."/>
            <person name="Suh M."/>
            <person name="Eom M."/>
            <person name="Kim J.-S."/>
            <person name="Kim D.-S."/>
            <person name="Ko S.-H."/>
            <person name="Shin Y."/>
            <person name="Lee J.-S."/>
        </authorList>
    </citation>
    <scope>NUCLEOTIDE SEQUENCE</scope>
    <source>
        <strain evidence="2">N237</strain>
    </source>
</reference>
<dbReference type="InterPro" id="IPR050282">
    <property type="entry name" value="Cycloisomerase_2"/>
</dbReference>
<protein>
    <submittedName>
        <fullName evidence="2">Lactonase family protein</fullName>
    </submittedName>
</protein>
<dbReference type="SUPFAM" id="SSF51004">
    <property type="entry name" value="C-terminal (heme d1) domain of cytochrome cd1-nitrite reductase"/>
    <property type="match status" value="1"/>
</dbReference>
<organism evidence="2 3">
    <name type="scientific">Jatrophihabitans telluris</name>
    <dbReference type="NCBI Taxonomy" id="2038343"/>
    <lineage>
        <taxon>Bacteria</taxon>
        <taxon>Bacillati</taxon>
        <taxon>Actinomycetota</taxon>
        <taxon>Actinomycetes</taxon>
        <taxon>Jatrophihabitantales</taxon>
        <taxon>Jatrophihabitantaceae</taxon>
        <taxon>Jatrophihabitans</taxon>
    </lineage>
</organism>
<evidence type="ECO:0000313" key="2">
    <source>
        <dbReference type="EMBL" id="UQX88469.1"/>
    </source>
</evidence>
<dbReference type="PANTHER" id="PTHR30344:SF1">
    <property type="entry name" value="6-PHOSPHOGLUCONOLACTONASE"/>
    <property type="match status" value="1"/>
</dbReference>
<dbReference type="InterPro" id="IPR011048">
    <property type="entry name" value="Haem_d1_sf"/>
</dbReference>
<dbReference type="InterPro" id="IPR019405">
    <property type="entry name" value="Lactonase_7-beta_prop"/>
</dbReference>
<dbReference type="InterPro" id="IPR015943">
    <property type="entry name" value="WD40/YVTN_repeat-like_dom_sf"/>
</dbReference>
<accession>A0ABY4QYG7</accession>
<proteinExistence type="inferred from homology"/>
<keyword evidence="3" id="KW-1185">Reference proteome</keyword>
<comment type="similarity">
    <text evidence="1">Belongs to the cycloisomerase 2 family.</text>
</comment>
<dbReference type="Proteomes" id="UP001056336">
    <property type="component" value="Chromosome"/>
</dbReference>
<evidence type="ECO:0000313" key="3">
    <source>
        <dbReference type="Proteomes" id="UP001056336"/>
    </source>
</evidence>
<dbReference type="RefSeq" id="WP_249771998.1">
    <property type="nucleotide sequence ID" value="NZ_CP097332.1"/>
</dbReference>
<gene>
    <name evidence="2" type="ORF">M6D93_00340</name>
</gene>
<sequence length="364" mass="37336">MSAFEPTDPLRLLIGCYTPPRGTGVGMLLLTHDHAAATLTVTGLAGAAVSPSALAVSLDGEVVFAVEEGDPGVLHSFRLDAYGPASSVSLVPVSSRPSGGADPCHLLLDPSGEFLFTANYSGSTIAVHPVSPSGELGPATDVRRFTGSGPLAARQQSSHPHMIALRPGHSELAVADLGADVVRRVPFDPSTGRFGPDLAAVSLPSGSGPRQIVFAPDGSTAYVLGELDSSLAVIDWSAQRPEVSQHVPCLADANSSGNLAATLVLEGSRLFASQRGADEITLFAVDGTASIDASCAHRVERIGAVPAHGQWPRHIAVVADWLYIANEVSGTVVAVRLHETGSAGDVLTVQAPSATFVLPLGTDG</sequence>
<evidence type="ECO:0000256" key="1">
    <source>
        <dbReference type="ARBA" id="ARBA00005564"/>
    </source>
</evidence>
<name>A0ABY4QYG7_9ACTN</name>
<dbReference type="EMBL" id="CP097332">
    <property type="protein sequence ID" value="UQX88469.1"/>
    <property type="molecule type" value="Genomic_DNA"/>
</dbReference>